<feature type="compositionally biased region" description="Polar residues" evidence="2">
    <location>
        <begin position="577"/>
        <end position="589"/>
    </location>
</feature>
<accession>A0AA38LRD8</accession>
<feature type="compositionally biased region" description="Polar residues" evidence="2">
    <location>
        <begin position="458"/>
        <end position="482"/>
    </location>
</feature>
<comment type="caution">
    <text evidence="3">The sequence shown here is derived from an EMBL/GenBank/DDBJ whole genome shotgun (WGS) entry which is preliminary data.</text>
</comment>
<feature type="compositionally biased region" description="Low complexity" evidence="2">
    <location>
        <begin position="655"/>
        <end position="667"/>
    </location>
</feature>
<feature type="compositionally biased region" description="Low complexity" evidence="2">
    <location>
        <begin position="1"/>
        <end position="27"/>
    </location>
</feature>
<keyword evidence="1" id="KW-0175">Coiled coil</keyword>
<proteinExistence type="predicted"/>
<dbReference type="EMBL" id="JAKWFO010000007">
    <property type="protein sequence ID" value="KAI9634407.1"/>
    <property type="molecule type" value="Genomic_DNA"/>
</dbReference>
<feature type="region of interest" description="Disordered" evidence="2">
    <location>
        <begin position="697"/>
        <end position="736"/>
    </location>
</feature>
<feature type="region of interest" description="Disordered" evidence="2">
    <location>
        <begin position="313"/>
        <end position="365"/>
    </location>
</feature>
<evidence type="ECO:0000313" key="3">
    <source>
        <dbReference type="EMBL" id="KAI9634407.1"/>
    </source>
</evidence>
<feature type="compositionally biased region" description="Polar residues" evidence="2">
    <location>
        <begin position="615"/>
        <end position="635"/>
    </location>
</feature>
<feature type="compositionally biased region" description="Basic and acidic residues" evidence="2">
    <location>
        <begin position="313"/>
        <end position="343"/>
    </location>
</feature>
<evidence type="ECO:0000256" key="1">
    <source>
        <dbReference type="SAM" id="Coils"/>
    </source>
</evidence>
<feature type="region of interest" description="Disordered" evidence="2">
    <location>
        <begin position="178"/>
        <end position="225"/>
    </location>
</feature>
<feature type="region of interest" description="Disordered" evidence="2">
    <location>
        <begin position="378"/>
        <end position="513"/>
    </location>
</feature>
<feature type="compositionally biased region" description="Polar residues" evidence="2">
    <location>
        <begin position="550"/>
        <end position="559"/>
    </location>
</feature>
<protein>
    <submittedName>
        <fullName evidence="3">Uncharacterized protein</fullName>
    </submittedName>
</protein>
<evidence type="ECO:0000313" key="4">
    <source>
        <dbReference type="Proteomes" id="UP001164286"/>
    </source>
</evidence>
<sequence>MSSRSSTTSTATMVTSGATSVASSANSRPNSTPVATSARAPSKATKSKYRPRLHPSELSSKIEKFFSPILFPRAPDRAPVLPSLSRSKLAPACPDADKGSAPTWRIRRFKKWRDQVPELRLVLLDPRRRGHMLRYQTYALPFPTTWQRGVKRKIFPRGREIKDYSDWPSLAAIKTRRAAAIKASTAPPPPTPGTSTPATKGSGLPQKPPVPAKPHMTGPERRKERVRLKQRRWVLYAENERRWRKGMREVMRGIVHFQEGAMLEPDKWQDGKGVWLPDFDPDEVTNMTRMFRDVRRDPSLVYTMSTNIEPVKGRAEAEAALRKNEAERQARKEDRRKQRDAKKGVTTPAVPDTTNQQPDGLKVNTPKTVPAAVEAKVTKKTKRVSGATDSQLGIDEVRPAKVGPGTIQKPRALAEDGPGGNTIAVKAPTPGLGPRVSRSQRKIGPATEAEAKRRSQRAEGSSRTASSSQPSVEAAVASTSRPPRSGVKPPARLSYDVPANAPKITPFPSSSQDTVEAAQHDLFKLLAQMAKLQIKRDKAIRDEEQLVQQLAKTSDTPSSGRAKLDAISEGPPAGSKANGSADPSVSLRSYTGREMDRRARFRSKAQRVVALADISTATHNPPSMPSLASSDSTEPTVRPPRLGSLYKDDDTRQLTTPPSTTSGASTPFSLVLDDMVGDDEQLDMAMLDRYLKSFRLSKSDQVDDDDESDDEVEYVSLSGEGDTARTGSVVDTYQSC</sequence>
<dbReference type="RefSeq" id="XP_052944184.1">
    <property type="nucleotide sequence ID" value="XM_053089851.1"/>
</dbReference>
<evidence type="ECO:0000256" key="2">
    <source>
        <dbReference type="SAM" id="MobiDB-lite"/>
    </source>
</evidence>
<feature type="compositionally biased region" description="Low complexity" evidence="2">
    <location>
        <begin position="193"/>
        <end position="203"/>
    </location>
</feature>
<reference evidence="3" key="1">
    <citation type="journal article" date="2022" name="G3 (Bethesda)">
        <title>High quality genome of the basidiomycete yeast Dioszegia hungarica PDD-24b-2 isolated from cloud water.</title>
        <authorList>
            <person name="Jarrige D."/>
            <person name="Haridas S."/>
            <person name="Bleykasten-Grosshans C."/>
            <person name="Joly M."/>
            <person name="Nadalig T."/>
            <person name="Sancelme M."/>
            <person name="Vuilleumier S."/>
            <person name="Grigoriev I.V."/>
            <person name="Amato P."/>
            <person name="Bringel F."/>
        </authorList>
    </citation>
    <scope>NUCLEOTIDE SEQUENCE</scope>
    <source>
        <strain evidence="3">PDD-24b-2</strain>
    </source>
</reference>
<dbReference type="GeneID" id="77729056"/>
<name>A0AA38LRD8_9TREE</name>
<feature type="region of interest" description="Disordered" evidence="2">
    <location>
        <begin position="1"/>
        <end position="55"/>
    </location>
</feature>
<feature type="coiled-coil region" evidence="1">
    <location>
        <begin position="515"/>
        <end position="549"/>
    </location>
</feature>
<gene>
    <name evidence="3" type="ORF">MKK02DRAFT_37939</name>
</gene>
<feature type="region of interest" description="Disordered" evidence="2">
    <location>
        <begin position="550"/>
        <end position="668"/>
    </location>
</feature>
<feature type="compositionally biased region" description="Polar residues" evidence="2">
    <location>
        <begin position="725"/>
        <end position="736"/>
    </location>
</feature>
<dbReference type="AlphaFoldDB" id="A0AA38LRD8"/>
<keyword evidence="4" id="KW-1185">Reference proteome</keyword>
<organism evidence="3 4">
    <name type="scientific">Dioszegia hungarica</name>
    <dbReference type="NCBI Taxonomy" id="4972"/>
    <lineage>
        <taxon>Eukaryota</taxon>
        <taxon>Fungi</taxon>
        <taxon>Dikarya</taxon>
        <taxon>Basidiomycota</taxon>
        <taxon>Agaricomycotina</taxon>
        <taxon>Tremellomycetes</taxon>
        <taxon>Tremellales</taxon>
        <taxon>Bulleribasidiaceae</taxon>
        <taxon>Dioszegia</taxon>
    </lineage>
</organism>
<dbReference type="Proteomes" id="UP001164286">
    <property type="component" value="Unassembled WGS sequence"/>
</dbReference>
<feature type="compositionally biased region" description="Acidic residues" evidence="2">
    <location>
        <begin position="702"/>
        <end position="713"/>
    </location>
</feature>